<gene>
    <name evidence="1" type="ORF">MSG28_009546</name>
</gene>
<dbReference type="Proteomes" id="UP001064048">
    <property type="component" value="Chromosome 16"/>
</dbReference>
<organism evidence="1 2">
    <name type="scientific">Choristoneura fumiferana</name>
    <name type="common">Spruce budworm moth</name>
    <name type="synonym">Archips fumiferana</name>
    <dbReference type="NCBI Taxonomy" id="7141"/>
    <lineage>
        <taxon>Eukaryota</taxon>
        <taxon>Metazoa</taxon>
        <taxon>Ecdysozoa</taxon>
        <taxon>Arthropoda</taxon>
        <taxon>Hexapoda</taxon>
        <taxon>Insecta</taxon>
        <taxon>Pterygota</taxon>
        <taxon>Neoptera</taxon>
        <taxon>Endopterygota</taxon>
        <taxon>Lepidoptera</taxon>
        <taxon>Glossata</taxon>
        <taxon>Ditrysia</taxon>
        <taxon>Tortricoidea</taxon>
        <taxon>Tortricidae</taxon>
        <taxon>Tortricinae</taxon>
        <taxon>Choristoneura</taxon>
    </lineage>
</organism>
<keyword evidence="2" id="KW-1185">Reference proteome</keyword>
<evidence type="ECO:0000313" key="1">
    <source>
        <dbReference type="EMBL" id="KAI8421493.1"/>
    </source>
</evidence>
<protein>
    <submittedName>
        <fullName evidence="1">Uncharacterized protein</fullName>
    </submittedName>
</protein>
<accession>A0ACC0JBH1</accession>
<proteinExistence type="predicted"/>
<name>A0ACC0JBH1_CHOFU</name>
<evidence type="ECO:0000313" key="2">
    <source>
        <dbReference type="Proteomes" id="UP001064048"/>
    </source>
</evidence>
<dbReference type="EMBL" id="CM046116">
    <property type="protein sequence ID" value="KAI8421493.1"/>
    <property type="molecule type" value="Genomic_DNA"/>
</dbReference>
<comment type="caution">
    <text evidence="1">The sequence shown here is derived from an EMBL/GenBank/DDBJ whole genome shotgun (WGS) entry which is preliminary data.</text>
</comment>
<reference evidence="1 2" key="1">
    <citation type="journal article" date="2022" name="Genome Biol. Evol.">
        <title>The Spruce Budworm Genome: Reconstructing the Evolutionary History of Antifreeze Proteins.</title>
        <authorList>
            <person name="Beliveau C."/>
            <person name="Gagne P."/>
            <person name="Picq S."/>
            <person name="Vernygora O."/>
            <person name="Keeling C.I."/>
            <person name="Pinkney K."/>
            <person name="Doucet D."/>
            <person name="Wen F."/>
            <person name="Johnston J.S."/>
            <person name="Maaroufi H."/>
            <person name="Boyle B."/>
            <person name="Laroche J."/>
            <person name="Dewar K."/>
            <person name="Juretic N."/>
            <person name="Blackburn G."/>
            <person name="Nisole A."/>
            <person name="Brunet B."/>
            <person name="Brandao M."/>
            <person name="Lumley L."/>
            <person name="Duan J."/>
            <person name="Quan G."/>
            <person name="Lucarotti C.J."/>
            <person name="Roe A.D."/>
            <person name="Sperling F.A.H."/>
            <person name="Levesque R.C."/>
            <person name="Cusson M."/>
        </authorList>
    </citation>
    <scope>NUCLEOTIDE SEQUENCE [LARGE SCALE GENOMIC DNA]</scope>
    <source>
        <strain evidence="1">Glfc:IPQL:Cfum</strain>
    </source>
</reference>
<sequence>MVIGMSVLWASEPLAGVGDFLKFMKQIGKQVHFLSNNSVRSDENYNMFFKNAGIEDGIENLTTPSKAIAEYLKAINFDKHVYCVTCQETIKTLEANGFKCKYGPDVGYDSFAKYGEYLVDDPEIGAVVFDSDYKVNMPKMYKAQAYLRRPEVLFINGPTDKYVPFGDGLALGVAVFAEIVAEYTGRTPIGLGKPSKLYGEFAMKRAGVTDASRVLFIGDIAICDFEGLALLGRLDTPHFSPLVTTATTMALVNLVEANLDVFQKILDSFDHVFSDCDGVLWQTDSNTRLEGSGEFIKLMKQHGKKVHFLSNNSMRSKEEYQKNFDNVGIRDGFENLTVPSIAIAEYLKSVNFDKQIYCVTCPETKRVLESYGFKCKYGPDVGVDTFADYGQYLEDDLDIGAVVFDNDYKVNMPKMYKAQAYLRRPEVLFLNGATDKFSFIGKYSTGLGISSFVNIVAEYNNRIPIGLGKPSKLYGEFAMKRAKATDPSRVLFIGDMIEQDVVLGKNVGFKTLLVLTYFAEEAMRAHKIKPDFFATSLGHLVPKLKILLK</sequence>